<evidence type="ECO:0000256" key="12">
    <source>
        <dbReference type="ARBA" id="ARBA00048349"/>
    </source>
</evidence>
<dbReference type="GO" id="GO:0030658">
    <property type="term" value="C:transport vesicle membrane"/>
    <property type="evidence" value="ECO:0007669"/>
    <property type="project" value="UniProtKB-SubCell"/>
</dbReference>
<evidence type="ECO:0008006" key="18">
    <source>
        <dbReference type="Google" id="ProtNLM"/>
    </source>
</evidence>
<evidence type="ECO:0000256" key="1">
    <source>
        <dbReference type="ARBA" id="ARBA00004638"/>
    </source>
</evidence>
<evidence type="ECO:0000256" key="5">
    <source>
        <dbReference type="ARBA" id="ARBA00022723"/>
    </source>
</evidence>
<feature type="transmembrane region" description="Helical" evidence="13">
    <location>
        <begin position="94"/>
        <end position="111"/>
    </location>
</feature>
<evidence type="ECO:0000259" key="14">
    <source>
        <dbReference type="Pfam" id="PF01545"/>
    </source>
</evidence>
<evidence type="ECO:0000256" key="10">
    <source>
        <dbReference type="ARBA" id="ARBA00023136"/>
    </source>
</evidence>
<keyword evidence="11" id="KW-0968">Cytoplasmic vesicle</keyword>
<dbReference type="FunFam" id="1.20.1510.10:FF:000002">
    <property type="entry name" value="zinc transporter 3 isoform X1"/>
    <property type="match status" value="1"/>
</dbReference>
<feature type="transmembrane region" description="Helical" evidence="13">
    <location>
        <begin position="131"/>
        <end position="150"/>
    </location>
</feature>
<dbReference type="SUPFAM" id="SSF161111">
    <property type="entry name" value="Cation efflux protein transmembrane domain-like"/>
    <property type="match status" value="1"/>
</dbReference>
<evidence type="ECO:0000256" key="4">
    <source>
        <dbReference type="ARBA" id="ARBA00022692"/>
    </source>
</evidence>
<dbReference type="InterPro" id="IPR027469">
    <property type="entry name" value="Cation_efflux_TMD_sf"/>
</dbReference>
<keyword evidence="9" id="KW-0406">Ion transport</keyword>
<dbReference type="InterPro" id="IPR027470">
    <property type="entry name" value="Cation_efflux_CTD"/>
</dbReference>
<comment type="catalytic activity">
    <reaction evidence="12">
        <text>Zn(2+)(in) + 2 H(+)(out) = Zn(2+)(out) + 2 H(+)(in)</text>
        <dbReference type="Rhea" id="RHEA:72627"/>
        <dbReference type="ChEBI" id="CHEBI:15378"/>
        <dbReference type="ChEBI" id="CHEBI:29105"/>
    </reaction>
</comment>
<dbReference type="PANTHER" id="PTHR11562:SF84">
    <property type="entry name" value="LD05335P"/>
    <property type="match status" value="1"/>
</dbReference>
<feature type="transmembrane region" description="Helical" evidence="13">
    <location>
        <begin position="238"/>
        <end position="263"/>
    </location>
</feature>
<dbReference type="SUPFAM" id="SSF160240">
    <property type="entry name" value="Cation efflux protein cytoplasmic domain-like"/>
    <property type="match status" value="1"/>
</dbReference>
<name>A0ABD0YNJ1_9HEMI</name>
<dbReference type="AlphaFoldDB" id="A0ABD0YNJ1"/>
<evidence type="ECO:0000256" key="6">
    <source>
        <dbReference type="ARBA" id="ARBA00022833"/>
    </source>
</evidence>
<reference evidence="16 17" key="1">
    <citation type="submission" date="2024-07" db="EMBL/GenBank/DDBJ databases">
        <title>Chromosome-level genome assembly of the water stick insect Ranatra chinensis (Heteroptera: Nepidae).</title>
        <authorList>
            <person name="Liu X."/>
        </authorList>
    </citation>
    <scope>NUCLEOTIDE SEQUENCE [LARGE SCALE GENOMIC DNA]</scope>
    <source>
        <strain evidence="16">Cailab_2021Rc</strain>
        <tissue evidence="16">Muscle</tissue>
    </source>
</reference>
<evidence type="ECO:0000256" key="3">
    <source>
        <dbReference type="ARBA" id="ARBA00022448"/>
    </source>
</evidence>
<comment type="subcellular location">
    <subcellularLocation>
        <location evidence="1">Cytoplasmic vesicle</location>
        <location evidence="1">Secretory vesicle membrane</location>
        <topology evidence="1">Multi-pass membrane protein</topology>
    </subcellularLocation>
</comment>
<organism evidence="16 17">
    <name type="scientific">Ranatra chinensis</name>
    <dbReference type="NCBI Taxonomy" id="642074"/>
    <lineage>
        <taxon>Eukaryota</taxon>
        <taxon>Metazoa</taxon>
        <taxon>Ecdysozoa</taxon>
        <taxon>Arthropoda</taxon>
        <taxon>Hexapoda</taxon>
        <taxon>Insecta</taxon>
        <taxon>Pterygota</taxon>
        <taxon>Neoptera</taxon>
        <taxon>Paraneoptera</taxon>
        <taxon>Hemiptera</taxon>
        <taxon>Heteroptera</taxon>
        <taxon>Panheteroptera</taxon>
        <taxon>Nepomorpha</taxon>
        <taxon>Nepidae</taxon>
        <taxon>Ranatrinae</taxon>
        <taxon>Ranatra</taxon>
    </lineage>
</organism>
<comment type="similarity">
    <text evidence="2">Belongs to the cation diffusion facilitator (CDF) transporter (TC 2.A.4) family. SLC30A subfamily.</text>
</comment>
<feature type="transmembrane region" description="Helical" evidence="13">
    <location>
        <begin position="61"/>
        <end position="82"/>
    </location>
</feature>
<gene>
    <name evidence="16" type="ORF">AAG570_010618</name>
</gene>
<feature type="domain" description="Cation efflux protein transmembrane" evidence="14">
    <location>
        <begin position="61"/>
        <end position="263"/>
    </location>
</feature>
<evidence type="ECO:0000313" key="16">
    <source>
        <dbReference type="EMBL" id="KAL1132666.1"/>
    </source>
</evidence>
<dbReference type="NCBIfam" id="TIGR01297">
    <property type="entry name" value="CDF"/>
    <property type="match status" value="1"/>
</dbReference>
<dbReference type="PANTHER" id="PTHR11562">
    <property type="entry name" value="CATION EFFLUX PROTEIN/ ZINC TRANSPORTER"/>
    <property type="match status" value="1"/>
</dbReference>
<dbReference type="Gene3D" id="1.20.1510.10">
    <property type="entry name" value="Cation efflux protein transmembrane domain"/>
    <property type="match status" value="1"/>
</dbReference>
<dbReference type="InterPro" id="IPR058533">
    <property type="entry name" value="Cation_efflux_TM"/>
</dbReference>
<keyword evidence="8 13" id="KW-1133">Transmembrane helix</keyword>
<evidence type="ECO:0000259" key="15">
    <source>
        <dbReference type="Pfam" id="PF16916"/>
    </source>
</evidence>
<evidence type="ECO:0000256" key="8">
    <source>
        <dbReference type="ARBA" id="ARBA00022989"/>
    </source>
</evidence>
<keyword evidence="3" id="KW-0813">Transport</keyword>
<protein>
    <recommendedName>
        <fullName evidence="18">Solute carrier family 30 member 2</fullName>
    </recommendedName>
</protein>
<dbReference type="InterPro" id="IPR002524">
    <property type="entry name" value="Cation_efflux"/>
</dbReference>
<feature type="non-terminal residue" evidence="16">
    <location>
        <position position="1"/>
    </location>
</feature>
<dbReference type="InterPro" id="IPR050681">
    <property type="entry name" value="CDF/SLC30A"/>
</dbReference>
<sequence length="349" mass="37402">LFILKPNPITIYCNELSQDVGGCSDGVGNVVGNGGNSGSSGGTDYCKEPVPVTNSSAWKKLLAATTMCLLFMVVELVGGYIAGSLAVMTDAAHLLSDCVGFLVSLFAVWVAGQPPTKRFTYGYHRAEVLGALLSISVIWILTGIFVYLAVTRLVRSDFDIHADAMLIVSAIGIGINIVMGCILHGGTVGRHSHSHEQQNINVRAAIIHVLGDLIQSMGVFVSACVIKFYPDLKMVDPVCTFVCCLLVIASTAGVLRQSVWVLLETVPPHIDTCVLQAALASLDGVDSVHSLHVWALTPGQYVATAHISVGGLTDRDVVLERAQRLLYTKFHLERITIQVERHPAELVAQ</sequence>
<feature type="transmembrane region" description="Helical" evidence="13">
    <location>
        <begin position="205"/>
        <end position="226"/>
    </location>
</feature>
<proteinExistence type="inferred from homology"/>
<feature type="domain" description="Cation efflux protein cytoplasmic" evidence="15">
    <location>
        <begin position="267"/>
        <end position="341"/>
    </location>
</feature>
<dbReference type="Pfam" id="PF16916">
    <property type="entry name" value="ZT_dimer"/>
    <property type="match status" value="1"/>
</dbReference>
<dbReference type="GO" id="GO:0046872">
    <property type="term" value="F:metal ion binding"/>
    <property type="evidence" value="ECO:0007669"/>
    <property type="project" value="UniProtKB-KW"/>
</dbReference>
<keyword evidence="7" id="KW-0864">Zinc transport</keyword>
<evidence type="ECO:0000256" key="2">
    <source>
        <dbReference type="ARBA" id="ARBA00008873"/>
    </source>
</evidence>
<feature type="transmembrane region" description="Helical" evidence="13">
    <location>
        <begin position="162"/>
        <end position="185"/>
    </location>
</feature>
<dbReference type="GO" id="GO:0005385">
    <property type="term" value="F:zinc ion transmembrane transporter activity"/>
    <property type="evidence" value="ECO:0007669"/>
    <property type="project" value="UniProtKB-ARBA"/>
</dbReference>
<keyword evidence="10 13" id="KW-0472">Membrane</keyword>
<keyword evidence="5" id="KW-0479">Metal-binding</keyword>
<dbReference type="Proteomes" id="UP001558652">
    <property type="component" value="Unassembled WGS sequence"/>
</dbReference>
<evidence type="ECO:0000256" key="11">
    <source>
        <dbReference type="ARBA" id="ARBA00023329"/>
    </source>
</evidence>
<accession>A0ABD0YNJ1</accession>
<dbReference type="InterPro" id="IPR036837">
    <property type="entry name" value="Cation_efflux_CTD_sf"/>
</dbReference>
<comment type="caution">
    <text evidence="16">The sequence shown here is derived from an EMBL/GenBank/DDBJ whole genome shotgun (WGS) entry which is preliminary data.</text>
</comment>
<evidence type="ECO:0000256" key="13">
    <source>
        <dbReference type="SAM" id="Phobius"/>
    </source>
</evidence>
<keyword evidence="17" id="KW-1185">Reference proteome</keyword>
<evidence type="ECO:0000313" key="17">
    <source>
        <dbReference type="Proteomes" id="UP001558652"/>
    </source>
</evidence>
<dbReference type="EMBL" id="JBFDAA010000005">
    <property type="protein sequence ID" value="KAL1132666.1"/>
    <property type="molecule type" value="Genomic_DNA"/>
</dbReference>
<keyword evidence="4 13" id="KW-0812">Transmembrane</keyword>
<dbReference type="Pfam" id="PF01545">
    <property type="entry name" value="Cation_efflux"/>
    <property type="match status" value="1"/>
</dbReference>
<keyword evidence="6" id="KW-0862">Zinc</keyword>
<evidence type="ECO:0000256" key="7">
    <source>
        <dbReference type="ARBA" id="ARBA00022906"/>
    </source>
</evidence>
<evidence type="ECO:0000256" key="9">
    <source>
        <dbReference type="ARBA" id="ARBA00023065"/>
    </source>
</evidence>